<evidence type="ECO:0000313" key="5">
    <source>
        <dbReference type="EMBL" id="SJN42675.1"/>
    </source>
</evidence>
<evidence type="ECO:0000313" key="6">
    <source>
        <dbReference type="Proteomes" id="UP000188342"/>
    </source>
</evidence>
<evidence type="ECO:0000259" key="4">
    <source>
        <dbReference type="Pfam" id="PF21365"/>
    </source>
</evidence>
<keyword evidence="6" id="KW-1185">Reference proteome</keyword>
<comment type="similarity">
    <text evidence="1 2">Belongs to the glycosyl hydrolase 31 family.</text>
</comment>
<dbReference type="InterPro" id="IPR048395">
    <property type="entry name" value="Glyco_hydro_31_C"/>
</dbReference>
<dbReference type="CDD" id="cd06595">
    <property type="entry name" value="GH31_u1"/>
    <property type="match status" value="1"/>
</dbReference>
<evidence type="ECO:0000259" key="3">
    <source>
        <dbReference type="Pfam" id="PF01055"/>
    </source>
</evidence>
<dbReference type="Pfam" id="PF21365">
    <property type="entry name" value="Glyco_hydro_31_3rd"/>
    <property type="match status" value="1"/>
</dbReference>
<dbReference type="GO" id="GO:0005975">
    <property type="term" value="P:carbohydrate metabolic process"/>
    <property type="evidence" value="ECO:0007669"/>
    <property type="project" value="InterPro"/>
</dbReference>
<protein>
    <submittedName>
        <fullName evidence="5">Maltodextrin glucosidase</fullName>
        <ecNumber evidence="5">3.2.1.20</ecNumber>
    </submittedName>
</protein>
<name>A0A1R4KER7_9ACTN</name>
<feature type="domain" description="Glycosyl hydrolase family 31 C-terminal" evidence="4">
    <location>
        <begin position="518"/>
        <end position="607"/>
    </location>
</feature>
<reference evidence="5 6" key="1">
    <citation type="submission" date="2017-02" db="EMBL/GenBank/DDBJ databases">
        <authorList>
            <person name="Peterson S.W."/>
        </authorList>
    </citation>
    <scope>NUCLEOTIDE SEQUENCE [LARGE SCALE GENOMIC DNA]</scope>
    <source>
        <strain evidence="5 6">LSP_Lj1</strain>
    </source>
</reference>
<proteinExistence type="inferred from homology"/>
<dbReference type="STRING" id="1255658.FM114_13640"/>
<evidence type="ECO:0000256" key="2">
    <source>
        <dbReference type="RuleBase" id="RU361185"/>
    </source>
</evidence>
<dbReference type="AlphaFoldDB" id="A0A1R4KER7"/>
<sequence length="778" mass="87630">MTMLPPHLRLATTPLAPPGSVVAGEHFRFTILTEHLMRCEYSPSGVFEDRATQTVVNRNLPTPDYRVHREGERVQVFTNAFHLDYSGGEFTPTNLSVQELTGGYHSVWRPGEEPDSKFADYLGLRTQLGGTARTLDAVDGACELEKGLTNSLGITSLDDSHSLALTDDGWVAQRPEGNLDFYVFAHGRNYGEAVRDFYRISGPQPVLPRYALGNWWSRYHDYTQDEYQQLVERFEDERLPFSVAVVDMDWHLTDIDEKYGAGWTGYTWNTELFPDHVAFLAWLHEHGLKVSLNVHPADGIRAFEEAYPAVAEAMGIDPASELPASFDFADPRFIRAYFEHVHHPMEAEGVDFWWLDWQQGSHSRIPGLDPLWMLNHLHFLDSGRDGRRPLTFSRYAGPGSHRYPVGFSGDTVISWASLDFQPYFTATASNIGYGWWSHDIGGHMFGTKDDELATRWVQFGAFSPVNRLHSSNGIFNGKEPWRFGPVARQVMGDFLRLRHRMLPWLFTENVESSRGLYPLVRPMYWSDPDEISAYQCTNQYWFGRDLLVCPITTPVVSGTRRAAARMWLPEGSWTDLFTNLTYRGGRAVTMHRAIHQIPVLARAGAIIPMTPEDELGVQNPSRLELHVVAGADGSYTLVEDDERAQPREARTRITWSQTTGELVVHPAEGDLDVVPGVRHVTAHLHGAGDVQVINLGEVTTAAGAAGRFDGALETDNQTEQRIFDFLDEAEIAIFTKEQALQLVKRHPTPGSRYAALCELRGLDHDTLAVLRELLLAVE</sequence>
<dbReference type="GO" id="GO:0004558">
    <property type="term" value="F:alpha-1,4-glucosidase activity"/>
    <property type="evidence" value="ECO:0007669"/>
    <property type="project" value="UniProtKB-EC"/>
</dbReference>
<dbReference type="InterPro" id="IPR017853">
    <property type="entry name" value="GH"/>
</dbReference>
<dbReference type="SUPFAM" id="SSF51445">
    <property type="entry name" value="(Trans)glycosidases"/>
    <property type="match status" value="1"/>
</dbReference>
<accession>A0A1R4KER7</accession>
<keyword evidence="2 5" id="KW-0378">Hydrolase</keyword>
<dbReference type="Pfam" id="PF01055">
    <property type="entry name" value="Glyco_hydro_31_2nd"/>
    <property type="match status" value="1"/>
</dbReference>
<dbReference type="EMBL" id="FUKQ01000049">
    <property type="protein sequence ID" value="SJN42675.1"/>
    <property type="molecule type" value="Genomic_DNA"/>
</dbReference>
<dbReference type="GO" id="GO:0006491">
    <property type="term" value="P:N-glycan processing"/>
    <property type="evidence" value="ECO:0007669"/>
    <property type="project" value="TreeGrafter"/>
</dbReference>
<dbReference type="Gene3D" id="2.60.40.1180">
    <property type="entry name" value="Golgi alpha-mannosidase II"/>
    <property type="match status" value="2"/>
</dbReference>
<keyword evidence="2 5" id="KW-0326">Glycosidase</keyword>
<dbReference type="PANTHER" id="PTHR22762">
    <property type="entry name" value="ALPHA-GLUCOSIDASE"/>
    <property type="match status" value="1"/>
</dbReference>
<feature type="domain" description="Glycoside hydrolase family 31 TIM barrel" evidence="3">
    <location>
        <begin position="205"/>
        <end position="507"/>
    </location>
</feature>
<gene>
    <name evidence="5" type="ORF">FM114_13640</name>
</gene>
<organism evidence="5 6">
    <name type="scientific">Luteococcus japonicus LSP_Lj1</name>
    <dbReference type="NCBI Taxonomy" id="1255658"/>
    <lineage>
        <taxon>Bacteria</taxon>
        <taxon>Bacillati</taxon>
        <taxon>Actinomycetota</taxon>
        <taxon>Actinomycetes</taxon>
        <taxon>Propionibacteriales</taxon>
        <taxon>Propionibacteriaceae</taxon>
        <taxon>Luteococcus</taxon>
    </lineage>
</organism>
<dbReference type="InterPro" id="IPR000322">
    <property type="entry name" value="Glyco_hydro_31_TIM"/>
</dbReference>
<evidence type="ECO:0000256" key="1">
    <source>
        <dbReference type="ARBA" id="ARBA00007806"/>
    </source>
</evidence>
<dbReference type="InterPro" id="IPR013780">
    <property type="entry name" value="Glyco_hydro_b"/>
</dbReference>
<dbReference type="Gene3D" id="3.20.20.80">
    <property type="entry name" value="Glycosidases"/>
    <property type="match status" value="1"/>
</dbReference>
<dbReference type="SUPFAM" id="SSF51011">
    <property type="entry name" value="Glycosyl hydrolase domain"/>
    <property type="match status" value="1"/>
</dbReference>
<dbReference type="EC" id="3.2.1.20" evidence="5"/>
<dbReference type="PANTHER" id="PTHR22762:SF89">
    <property type="entry name" value="ALPHA-XYLOSIDASE"/>
    <property type="match status" value="1"/>
</dbReference>
<dbReference type="RefSeq" id="WP_218668575.1">
    <property type="nucleotide sequence ID" value="NZ_FUKQ01000049.1"/>
</dbReference>
<dbReference type="Proteomes" id="UP000188342">
    <property type="component" value="Unassembled WGS sequence"/>
</dbReference>